<keyword evidence="1" id="KW-0175">Coiled coil</keyword>
<evidence type="ECO:0000313" key="3">
    <source>
        <dbReference type="EMBL" id="KAJ9180454.1"/>
    </source>
</evidence>
<comment type="caution">
    <text evidence="3">The sequence shown here is derived from an EMBL/GenBank/DDBJ whole genome shotgun (WGS) entry which is preliminary data.</text>
</comment>
<name>A0ABQ9MJG1_HEVBR</name>
<dbReference type="InterPro" id="IPR011684">
    <property type="entry name" value="NAB"/>
</dbReference>
<organism evidence="3 4">
    <name type="scientific">Hevea brasiliensis</name>
    <name type="common">Para rubber tree</name>
    <name type="synonym">Siphonia brasiliensis</name>
    <dbReference type="NCBI Taxonomy" id="3981"/>
    <lineage>
        <taxon>Eukaryota</taxon>
        <taxon>Viridiplantae</taxon>
        <taxon>Streptophyta</taxon>
        <taxon>Embryophyta</taxon>
        <taxon>Tracheophyta</taxon>
        <taxon>Spermatophyta</taxon>
        <taxon>Magnoliopsida</taxon>
        <taxon>eudicotyledons</taxon>
        <taxon>Gunneridae</taxon>
        <taxon>Pentapetalae</taxon>
        <taxon>rosids</taxon>
        <taxon>fabids</taxon>
        <taxon>Malpighiales</taxon>
        <taxon>Euphorbiaceae</taxon>
        <taxon>Crotonoideae</taxon>
        <taxon>Micrandreae</taxon>
        <taxon>Hevea</taxon>
    </lineage>
</organism>
<keyword evidence="4" id="KW-1185">Reference proteome</keyword>
<dbReference type="EMBL" id="JARPOI010000005">
    <property type="protein sequence ID" value="KAJ9180454.1"/>
    <property type="molecule type" value="Genomic_DNA"/>
</dbReference>
<dbReference type="Pfam" id="PF07765">
    <property type="entry name" value="KIP1"/>
    <property type="match status" value="1"/>
</dbReference>
<dbReference type="PANTHER" id="PTHR31631:SF0">
    <property type="entry name" value="PROTEIN NETWORKED 2D"/>
    <property type="match status" value="1"/>
</dbReference>
<dbReference type="PROSITE" id="PS51774">
    <property type="entry name" value="NAB"/>
    <property type="match status" value="1"/>
</dbReference>
<dbReference type="PANTHER" id="PTHR31631">
    <property type="entry name" value="PROTEIN NETWORKED 2D"/>
    <property type="match status" value="1"/>
</dbReference>
<evidence type="ECO:0000313" key="4">
    <source>
        <dbReference type="Proteomes" id="UP001174677"/>
    </source>
</evidence>
<feature type="domain" description="NAB" evidence="2">
    <location>
        <begin position="12"/>
        <end position="93"/>
    </location>
</feature>
<gene>
    <name evidence="3" type="ORF">P3X46_008694</name>
</gene>
<sequence>MVEAKRDFSAPFSWWSNSHYRTLQSPWLQAALSDLDEKIKIIVNLIQDDGDSFAEVADQFYKRRPKFLIKIVQDLHNSYLSFAEKYDQLRSAEFVHATHLRSASSSLKPINSSKGNTKLEDHHHTNPIHFNKKILTLKLKPPPSTRMPRMSQFQMNGVTI</sequence>
<evidence type="ECO:0000256" key="1">
    <source>
        <dbReference type="ARBA" id="ARBA00023054"/>
    </source>
</evidence>
<evidence type="ECO:0000259" key="2">
    <source>
        <dbReference type="PROSITE" id="PS51774"/>
    </source>
</evidence>
<accession>A0ABQ9MJG1</accession>
<proteinExistence type="predicted"/>
<dbReference type="Proteomes" id="UP001174677">
    <property type="component" value="Chromosome 5"/>
</dbReference>
<protein>
    <recommendedName>
        <fullName evidence="2">NAB domain-containing protein</fullName>
    </recommendedName>
</protein>
<reference evidence="3" key="1">
    <citation type="journal article" date="2023" name="Plant Biotechnol. J.">
        <title>Chromosome-level wild Hevea brasiliensis genome provides new tools for genomic-assisted breeding and valuable loci to elevate rubber yield.</title>
        <authorList>
            <person name="Cheng H."/>
            <person name="Song X."/>
            <person name="Hu Y."/>
            <person name="Wu T."/>
            <person name="Yang Q."/>
            <person name="An Z."/>
            <person name="Feng S."/>
            <person name="Deng Z."/>
            <person name="Wu W."/>
            <person name="Zeng X."/>
            <person name="Tu M."/>
            <person name="Wang X."/>
            <person name="Huang H."/>
        </authorList>
    </citation>
    <scope>NUCLEOTIDE SEQUENCE</scope>
    <source>
        <strain evidence="3">MT/VB/25A 57/8</strain>
    </source>
</reference>